<evidence type="ECO:0000313" key="2">
    <source>
        <dbReference type="EMBL" id="PXY35747.1"/>
    </source>
</evidence>
<protein>
    <submittedName>
        <fullName evidence="2">Amphi-Trp domain-containing protein</fullName>
    </submittedName>
</protein>
<name>A0A318LTK3_9PSEU</name>
<dbReference type="EMBL" id="MASU01000005">
    <property type="protein sequence ID" value="PXY35747.1"/>
    <property type="molecule type" value="Genomic_DNA"/>
</dbReference>
<comment type="caution">
    <text evidence="2">The sequence shown here is derived from an EMBL/GenBank/DDBJ whole genome shotgun (WGS) entry which is preliminary data.</text>
</comment>
<dbReference type="AlphaFoldDB" id="A0A318LTK3"/>
<dbReference type="InterPro" id="IPR027598">
    <property type="entry name" value="Amphi-Trp_dom"/>
</dbReference>
<keyword evidence="3" id="KW-1185">Reference proteome</keyword>
<gene>
    <name evidence="2" type="ORF">BA062_09665</name>
</gene>
<dbReference type="Proteomes" id="UP000247892">
    <property type="component" value="Unassembled WGS sequence"/>
</dbReference>
<proteinExistence type="predicted"/>
<dbReference type="Pfam" id="PF20068">
    <property type="entry name" value="Amphi-Trp"/>
    <property type="match status" value="1"/>
</dbReference>
<reference evidence="2 3" key="1">
    <citation type="submission" date="2016-07" db="EMBL/GenBank/DDBJ databases">
        <title>Draft genome sequence of Prauserella sp. YIM 121212, isolated from alkaline soil.</title>
        <authorList>
            <person name="Ruckert C."/>
            <person name="Albersmeier A."/>
            <person name="Jiang C.-L."/>
            <person name="Jiang Y."/>
            <person name="Kalinowski J."/>
            <person name="Schneider O."/>
            <person name="Winkler A."/>
            <person name="Zotchev S.B."/>
        </authorList>
    </citation>
    <scope>NUCLEOTIDE SEQUENCE [LARGE SCALE GENOMIC DNA]</scope>
    <source>
        <strain evidence="2 3">YIM 121212</strain>
    </source>
</reference>
<sequence length="103" mass="11864">MRGSARCRRNAQNRRVTVADAERDIERFYSTGEVVAKLRRLADALETETPFRIQVAGERIRVPARAEFSIEHERSDGEEEIEFQLTWKLDGDSADEDDEQPVV</sequence>
<dbReference type="NCBIfam" id="TIGR04354">
    <property type="entry name" value="amphi-Trp"/>
    <property type="match status" value="1"/>
</dbReference>
<evidence type="ECO:0000259" key="1">
    <source>
        <dbReference type="Pfam" id="PF20068"/>
    </source>
</evidence>
<evidence type="ECO:0000313" key="3">
    <source>
        <dbReference type="Proteomes" id="UP000247892"/>
    </source>
</evidence>
<feature type="domain" description="Amphi-Trp" evidence="1">
    <location>
        <begin position="26"/>
        <end position="95"/>
    </location>
</feature>
<organism evidence="2 3">
    <name type="scientific">Prauserella flavalba</name>
    <dbReference type="NCBI Taxonomy" id="1477506"/>
    <lineage>
        <taxon>Bacteria</taxon>
        <taxon>Bacillati</taxon>
        <taxon>Actinomycetota</taxon>
        <taxon>Actinomycetes</taxon>
        <taxon>Pseudonocardiales</taxon>
        <taxon>Pseudonocardiaceae</taxon>
        <taxon>Prauserella</taxon>
    </lineage>
</organism>
<accession>A0A318LTK3</accession>